<dbReference type="SUPFAM" id="SSF52540">
    <property type="entry name" value="P-loop containing nucleoside triphosphate hydrolases"/>
    <property type="match status" value="1"/>
</dbReference>
<dbReference type="EMBL" id="JBBDHC010000016">
    <property type="protein sequence ID" value="MEJ1250175.1"/>
    <property type="molecule type" value="Genomic_DNA"/>
</dbReference>
<sequence>MSTRLLLRDLHLSHGADEVLGGVDLCLAGGELVGLIGPNGSGKSSLMRACAGLLPCTGKIRIDGIDPREHPVAARARLGHAPDPATLPGALRGRQCLELVAGVRQLGADAIAEAVALAGALGLSPWLEREVAEYSLGTRQKLAVVLALLGTPLLLLLDEVLNGLDPLAAFQLKAILRERVDAGATVLLATHGLDVAERILDRAVLLLDGRIAADWNRAELDRLRASEGGLEAAVVARLRAR</sequence>
<dbReference type="SMART" id="SM00382">
    <property type="entry name" value="AAA"/>
    <property type="match status" value="1"/>
</dbReference>
<keyword evidence="1" id="KW-0813">Transport</keyword>
<name>A0AAW9R6Q8_9GAMM</name>
<dbReference type="InterPro" id="IPR027417">
    <property type="entry name" value="P-loop_NTPase"/>
</dbReference>
<proteinExistence type="predicted"/>
<dbReference type="Proteomes" id="UP001364472">
    <property type="component" value="Unassembled WGS sequence"/>
</dbReference>
<keyword evidence="3 5" id="KW-0067">ATP-binding</keyword>
<keyword evidence="6" id="KW-1185">Reference proteome</keyword>
<dbReference type="Gene3D" id="3.40.50.300">
    <property type="entry name" value="P-loop containing nucleotide triphosphate hydrolases"/>
    <property type="match status" value="1"/>
</dbReference>
<accession>A0AAW9R6Q8</accession>
<dbReference type="InterPro" id="IPR003439">
    <property type="entry name" value="ABC_transporter-like_ATP-bd"/>
</dbReference>
<dbReference type="PANTHER" id="PTHR42939:SF1">
    <property type="entry name" value="ABC TRANSPORTER ATP-BINDING PROTEIN ALBC-RELATED"/>
    <property type="match status" value="1"/>
</dbReference>
<dbReference type="AlphaFoldDB" id="A0AAW9R6Q8"/>
<dbReference type="Pfam" id="PF00005">
    <property type="entry name" value="ABC_tran"/>
    <property type="match status" value="1"/>
</dbReference>
<feature type="domain" description="ABC transporter" evidence="4">
    <location>
        <begin position="5"/>
        <end position="233"/>
    </location>
</feature>
<keyword evidence="2" id="KW-0547">Nucleotide-binding</keyword>
<reference evidence="5 6" key="1">
    <citation type="journal article" date="2016" name="Antonie Van Leeuwenhoek">
        <title>Denitratimonas tolerans gen. nov., sp. nov., a denitrifying bacterium isolated from a bioreactor for tannery wastewater treatment.</title>
        <authorList>
            <person name="Han S.I."/>
            <person name="Kim J.O."/>
            <person name="Lee Y.R."/>
            <person name="Ekpeghere K.I."/>
            <person name="Koh S.C."/>
            <person name="Whang K.S."/>
        </authorList>
    </citation>
    <scope>NUCLEOTIDE SEQUENCE [LARGE SCALE GENOMIC DNA]</scope>
    <source>
        <strain evidence="5 6">KACC 17565</strain>
    </source>
</reference>
<dbReference type="GO" id="GO:0016887">
    <property type="term" value="F:ATP hydrolysis activity"/>
    <property type="evidence" value="ECO:0007669"/>
    <property type="project" value="InterPro"/>
</dbReference>
<dbReference type="InterPro" id="IPR003593">
    <property type="entry name" value="AAA+_ATPase"/>
</dbReference>
<evidence type="ECO:0000256" key="1">
    <source>
        <dbReference type="ARBA" id="ARBA00022448"/>
    </source>
</evidence>
<dbReference type="PANTHER" id="PTHR42939">
    <property type="entry name" value="ABC TRANSPORTER ATP-BINDING PROTEIN ALBC-RELATED"/>
    <property type="match status" value="1"/>
</dbReference>
<dbReference type="InterPro" id="IPR051782">
    <property type="entry name" value="ABC_Transporter_VariousFunc"/>
</dbReference>
<evidence type="ECO:0000256" key="2">
    <source>
        <dbReference type="ARBA" id="ARBA00022741"/>
    </source>
</evidence>
<dbReference type="PROSITE" id="PS50893">
    <property type="entry name" value="ABC_TRANSPORTER_2"/>
    <property type="match status" value="1"/>
</dbReference>
<evidence type="ECO:0000313" key="5">
    <source>
        <dbReference type="EMBL" id="MEJ1250175.1"/>
    </source>
</evidence>
<organism evidence="5 6">
    <name type="scientific">Denitratimonas tolerans</name>
    <dbReference type="NCBI Taxonomy" id="1338420"/>
    <lineage>
        <taxon>Bacteria</taxon>
        <taxon>Pseudomonadati</taxon>
        <taxon>Pseudomonadota</taxon>
        <taxon>Gammaproteobacteria</taxon>
        <taxon>Lysobacterales</taxon>
        <taxon>Lysobacteraceae</taxon>
        <taxon>Denitratimonas</taxon>
    </lineage>
</organism>
<evidence type="ECO:0000313" key="6">
    <source>
        <dbReference type="Proteomes" id="UP001364472"/>
    </source>
</evidence>
<dbReference type="CDD" id="cd03230">
    <property type="entry name" value="ABC_DR_subfamily_A"/>
    <property type="match status" value="1"/>
</dbReference>
<dbReference type="GO" id="GO:0005524">
    <property type="term" value="F:ATP binding"/>
    <property type="evidence" value="ECO:0007669"/>
    <property type="project" value="UniProtKB-KW"/>
</dbReference>
<dbReference type="RefSeq" id="WP_337335881.1">
    <property type="nucleotide sequence ID" value="NZ_JBBDHC010000016.1"/>
</dbReference>
<protein>
    <submittedName>
        <fullName evidence="5">ABC transporter ATP-binding protein</fullName>
    </submittedName>
</protein>
<gene>
    <name evidence="5" type="ORF">WB794_10890</name>
</gene>
<evidence type="ECO:0000259" key="4">
    <source>
        <dbReference type="PROSITE" id="PS50893"/>
    </source>
</evidence>
<comment type="caution">
    <text evidence="5">The sequence shown here is derived from an EMBL/GenBank/DDBJ whole genome shotgun (WGS) entry which is preliminary data.</text>
</comment>
<evidence type="ECO:0000256" key="3">
    <source>
        <dbReference type="ARBA" id="ARBA00022840"/>
    </source>
</evidence>